<evidence type="ECO:0000313" key="2">
    <source>
        <dbReference type="Proteomes" id="UP001631993"/>
    </source>
</evidence>
<dbReference type="RefSeq" id="WP_369277404.1">
    <property type="nucleotide sequence ID" value="NZ_JBJVMW010000011.1"/>
</dbReference>
<keyword evidence="2" id="KW-1185">Reference proteome</keyword>
<organism evidence="1 2">
    <name type="scientific">Streptomyces galilaeus</name>
    <dbReference type="NCBI Taxonomy" id="33899"/>
    <lineage>
        <taxon>Bacteria</taxon>
        <taxon>Bacillati</taxon>
        <taxon>Actinomycetota</taxon>
        <taxon>Actinomycetes</taxon>
        <taxon>Kitasatosporales</taxon>
        <taxon>Streptomycetaceae</taxon>
        <taxon>Streptomyces</taxon>
    </lineage>
</organism>
<protein>
    <submittedName>
        <fullName evidence="1">Uncharacterized protein</fullName>
    </submittedName>
</protein>
<dbReference type="EMBL" id="JBJVNE010000011">
    <property type="protein sequence ID" value="MFM9649084.1"/>
    <property type="molecule type" value="Genomic_DNA"/>
</dbReference>
<dbReference type="Proteomes" id="UP001631993">
    <property type="component" value="Unassembled WGS sequence"/>
</dbReference>
<comment type="caution">
    <text evidence="1">The sequence shown here is derived from an EMBL/GenBank/DDBJ whole genome shotgun (WGS) entry which is preliminary data.</text>
</comment>
<name>A0ABW9IQ41_STRGJ</name>
<proteinExistence type="predicted"/>
<sequence>MDCTAPWRPPGPGHPRPGLVANGTAWTTEIGWQLPDREPTRPDLRIHRTAPAAVAREILRLVLPVLDDEAARTLQDGARARLELLAEIGHAMRAQGAATYERAGLLVNTSGITWSSSGCRYSATLHGTNPVADIQFQGPARAVERAVAHFLPESAPGRPVPAGIRGRLERRMAQVLARHGHVEQLERKGLAFGSGPGPYGHVAPAFDPAARAHDITPASVDVHGVGVDFLISLAPHLAR</sequence>
<accession>A0ABW9IQ41</accession>
<evidence type="ECO:0000313" key="1">
    <source>
        <dbReference type="EMBL" id="MFM9649084.1"/>
    </source>
</evidence>
<reference evidence="1 2" key="1">
    <citation type="submission" date="2024-12" db="EMBL/GenBank/DDBJ databases">
        <title>Forecasting of Potato common scab and diversities of Pathogenic streptomyces spp. in china.</title>
        <authorList>
            <person name="Handique U."/>
            <person name="Wu J."/>
        </authorList>
    </citation>
    <scope>NUCLEOTIDE SEQUENCE [LARGE SCALE GENOMIC DNA]</scope>
    <source>
        <strain evidence="1 2">ZRIMU1585</strain>
    </source>
</reference>
<gene>
    <name evidence="1" type="ORF">ACKI1S_23430</name>
</gene>